<accession>A0ABW1IUK6</accession>
<protein>
    <submittedName>
        <fullName evidence="1">Uncharacterized protein</fullName>
    </submittedName>
</protein>
<dbReference type="Proteomes" id="UP001596250">
    <property type="component" value="Unassembled WGS sequence"/>
</dbReference>
<keyword evidence="2" id="KW-1185">Reference proteome</keyword>
<reference evidence="2" key="1">
    <citation type="journal article" date="2019" name="Int. J. Syst. Evol. Microbiol.">
        <title>The Global Catalogue of Microorganisms (GCM) 10K type strain sequencing project: providing services to taxonomists for standard genome sequencing and annotation.</title>
        <authorList>
            <consortium name="The Broad Institute Genomics Platform"/>
            <consortium name="The Broad Institute Genome Sequencing Center for Infectious Disease"/>
            <person name="Wu L."/>
            <person name="Ma J."/>
        </authorList>
    </citation>
    <scope>NUCLEOTIDE SEQUENCE [LARGE SCALE GENOMIC DNA]</scope>
    <source>
        <strain evidence="2">CCM 8749</strain>
    </source>
</reference>
<sequence>MTEQGTWLERRNQAQSELLSSLVDGQQALNRMLHCAAEVYSRRSDILHSEQLLRELQLMCRLQQQWIEQLTHTRLRHIRKASPGRPWLRQGVLNAAPHQSDL</sequence>
<organism evidence="1 2">
    <name type="scientific">Marinicrinis lubricantis</name>
    <dbReference type="NCBI Taxonomy" id="2086470"/>
    <lineage>
        <taxon>Bacteria</taxon>
        <taxon>Bacillati</taxon>
        <taxon>Bacillota</taxon>
        <taxon>Bacilli</taxon>
        <taxon>Bacillales</taxon>
        <taxon>Paenibacillaceae</taxon>
    </lineage>
</organism>
<dbReference type="RefSeq" id="WP_379896215.1">
    <property type="nucleotide sequence ID" value="NZ_CBCSCT010000006.1"/>
</dbReference>
<evidence type="ECO:0000313" key="1">
    <source>
        <dbReference type="EMBL" id="MFC5988733.1"/>
    </source>
</evidence>
<proteinExistence type="predicted"/>
<name>A0ABW1IUK6_9BACL</name>
<gene>
    <name evidence="1" type="ORF">ACFPXP_20205</name>
</gene>
<comment type="caution">
    <text evidence="1">The sequence shown here is derived from an EMBL/GenBank/DDBJ whole genome shotgun (WGS) entry which is preliminary data.</text>
</comment>
<evidence type="ECO:0000313" key="2">
    <source>
        <dbReference type="Proteomes" id="UP001596250"/>
    </source>
</evidence>
<dbReference type="EMBL" id="JBHSQV010000184">
    <property type="protein sequence ID" value="MFC5988733.1"/>
    <property type="molecule type" value="Genomic_DNA"/>
</dbReference>